<dbReference type="Pfam" id="PF00171">
    <property type="entry name" value="Aldedh"/>
    <property type="match status" value="1"/>
</dbReference>
<keyword evidence="1" id="KW-0560">Oxidoreductase</keyword>
<name>A0ABS5HUW7_9RHOB</name>
<proteinExistence type="predicted"/>
<feature type="domain" description="Aldehyde dehydrogenase" evidence="2">
    <location>
        <begin position="216"/>
        <end position="477"/>
    </location>
</feature>
<dbReference type="InterPro" id="IPR015590">
    <property type="entry name" value="Aldehyde_DH_dom"/>
</dbReference>
<dbReference type="PANTHER" id="PTHR11699">
    <property type="entry name" value="ALDEHYDE DEHYDROGENASE-RELATED"/>
    <property type="match status" value="1"/>
</dbReference>
<dbReference type="InterPro" id="IPR016163">
    <property type="entry name" value="Ald_DH_C"/>
</dbReference>
<dbReference type="InterPro" id="IPR016162">
    <property type="entry name" value="Ald_DH_N"/>
</dbReference>
<dbReference type="Gene3D" id="3.40.605.10">
    <property type="entry name" value="Aldehyde Dehydrogenase, Chain A, domain 1"/>
    <property type="match status" value="1"/>
</dbReference>
<gene>
    <name evidence="3" type="ORF">IT775_16530</name>
</gene>
<evidence type="ECO:0000313" key="3">
    <source>
        <dbReference type="EMBL" id="MBR9652726.1"/>
    </source>
</evidence>
<dbReference type="InterPro" id="IPR016161">
    <property type="entry name" value="Ald_DH/histidinol_DH"/>
</dbReference>
<keyword evidence="4" id="KW-1185">Reference proteome</keyword>
<dbReference type="EMBL" id="JADMKU010000018">
    <property type="protein sequence ID" value="MBR9652726.1"/>
    <property type="molecule type" value="Genomic_DNA"/>
</dbReference>
<dbReference type="RefSeq" id="WP_212702347.1">
    <property type="nucleotide sequence ID" value="NZ_JADMKU010000018.1"/>
</dbReference>
<evidence type="ECO:0000313" key="4">
    <source>
        <dbReference type="Proteomes" id="UP001195941"/>
    </source>
</evidence>
<accession>A0ABS5HUW7</accession>
<reference evidence="3 4" key="1">
    <citation type="journal article" date="2021" name="Arch. Microbiol.">
        <title>Thalassobius aquimarinus sp. nov., isolated from the Sea of Japan seashore.</title>
        <authorList>
            <person name="Kurilenko V.V."/>
            <person name="Romanenko L.A."/>
            <person name="Chernysheva N.Y."/>
            <person name="Velansky P.V."/>
            <person name="Tekutyeva L.A."/>
            <person name="Isaeva M.P."/>
            <person name="Mikhailov V.V."/>
        </authorList>
    </citation>
    <scope>NUCLEOTIDE SEQUENCE [LARGE SCALE GENOMIC DNA]</scope>
    <source>
        <strain evidence="3 4">KMM 8518</strain>
    </source>
</reference>
<comment type="caution">
    <text evidence="3">The sequence shown here is derived from an EMBL/GenBank/DDBJ whole genome shotgun (WGS) entry which is preliminary data.</text>
</comment>
<protein>
    <submittedName>
        <fullName evidence="3">Aldehyde dehydrogenase family protein</fullName>
    </submittedName>
</protein>
<evidence type="ECO:0000256" key="1">
    <source>
        <dbReference type="ARBA" id="ARBA00023002"/>
    </source>
</evidence>
<dbReference type="SUPFAM" id="SSF53720">
    <property type="entry name" value="ALDH-like"/>
    <property type="match status" value="1"/>
</dbReference>
<dbReference type="Gene3D" id="3.40.309.10">
    <property type="entry name" value="Aldehyde Dehydrogenase, Chain A, domain 2"/>
    <property type="match status" value="1"/>
</dbReference>
<dbReference type="Proteomes" id="UP001195941">
    <property type="component" value="Unassembled WGS sequence"/>
</dbReference>
<sequence>MLDAAQVTLDDQDALFEHYEAALADLDANKDKWARLPIPERIRLLSEMKDGIMKVAKGWAEEAARKKGLKPDTAVAGEEWIGGPYATMAGCNGLISTLSQMEGKAFIDHLPTRELATGQLGVKVLPHSIWDHLLLSGVSAEVWMQKGVSEANLKDHVATAYDTPEARRKGKVALVLGAGNVNAITPLDVLQKLYLENQVVILKMNPVNDYLTDYYKIAMKPFIDEGYLRIVKGDATGGAYLCEHPVVEELHITGAETTHDAIVWGVGEEGEKNRKAGTPKNAKRFTSELGSVSPTIVVPGPWSAADIRFQAENIATMKLHNSGHNCIACQALIMPKGWAKGAGLIEALKKVAAGSTRPAWYPGAIERLEAHKANGGDVETVGRGEVAPPLVISDLSEHLQNRKTEVFGPALGTIDIDAPDPATYLENAIAFANDELWGTLGANILIHPKTIRQIGKARFEQIVAKLRYGTIGINGWCGLGFLITACPWGAFPGHTLDDIGSGIGTVHNSFMLEDTERVVVKAPWRPFPRGLLSLQFTLLPRPPFFITNKRQHKIGEALTAFQHKPSWLKLPGIFFHALLG</sequence>
<evidence type="ECO:0000259" key="2">
    <source>
        <dbReference type="Pfam" id="PF00171"/>
    </source>
</evidence>
<organism evidence="3 4">
    <name type="scientific">Thalassovita aquimarina</name>
    <dbReference type="NCBI Taxonomy" id="2785917"/>
    <lineage>
        <taxon>Bacteria</taxon>
        <taxon>Pseudomonadati</taxon>
        <taxon>Pseudomonadota</taxon>
        <taxon>Alphaproteobacteria</taxon>
        <taxon>Rhodobacterales</taxon>
        <taxon>Roseobacteraceae</taxon>
        <taxon>Thalassovita</taxon>
    </lineage>
</organism>